<protein>
    <submittedName>
        <fullName evidence="2">Putative Ras-like GTPase</fullName>
    </submittedName>
</protein>
<feature type="compositionally biased region" description="Polar residues" evidence="1">
    <location>
        <begin position="18"/>
        <end position="39"/>
    </location>
</feature>
<evidence type="ECO:0000256" key="1">
    <source>
        <dbReference type="SAM" id="MobiDB-lite"/>
    </source>
</evidence>
<accession>F6KPR3</accession>
<dbReference type="EMBL" id="HQ540429">
    <property type="protein sequence ID" value="AEG42078.1"/>
    <property type="molecule type" value="Genomic_DNA"/>
</dbReference>
<feature type="region of interest" description="Disordered" evidence="1">
    <location>
        <begin position="1"/>
        <end position="59"/>
    </location>
</feature>
<sequence length="78" mass="8238">MAYESTPPHGGRVKKRSASISAPTSGSLETILNPPSANGTPEIGYQRRRPATRTQSARITGARSNVKCVSDVVQSLAD</sequence>
<organism evidence="2">
    <name type="scientific">Mayetiola destructor</name>
    <name type="common">Hessian fly</name>
    <dbReference type="NCBI Taxonomy" id="39758"/>
    <lineage>
        <taxon>Eukaryota</taxon>
        <taxon>Metazoa</taxon>
        <taxon>Ecdysozoa</taxon>
        <taxon>Arthropoda</taxon>
        <taxon>Hexapoda</taxon>
        <taxon>Insecta</taxon>
        <taxon>Pterygota</taxon>
        <taxon>Neoptera</taxon>
        <taxon>Endopterygota</taxon>
        <taxon>Diptera</taxon>
        <taxon>Nematocera</taxon>
        <taxon>Sciaroidea</taxon>
        <taxon>Cecidomyiidae</taxon>
        <taxon>Mayetiola</taxon>
    </lineage>
</organism>
<dbReference type="AlphaFoldDB" id="F6KPR3"/>
<name>F6KPR3_MAYDE</name>
<reference evidence="2" key="1">
    <citation type="journal article" date="2014" name="PLoS ONE">
        <title>Avirulence Effector Discovery in a Plant Galling and Plant Parasitic Arthropod, the Hessian Fly (Mayetiola destructor).</title>
        <authorList>
            <person name="Aggarwal R."/>
            <person name="Subramanyam S."/>
            <person name="Zhao C."/>
            <person name="Chen M.S."/>
            <person name="Harris M.O."/>
            <person name="Stuart J.J."/>
        </authorList>
    </citation>
    <scope>NUCLEOTIDE SEQUENCE</scope>
</reference>
<proteinExistence type="predicted"/>
<evidence type="ECO:0000313" key="2">
    <source>
        <dbReference type="EMBL" id="AEG42078.1"/>
    </source>
</evidence>